<dbReference type="GO" id="GO:0004467">
    <property type="term" value="F:long-chain fatty acid-CoA ligase activity"/>
    <property type="evidence" value="ECO:0007669"/>
    <property type="project" value="TreeGrafter"/>
</dbReference>
<dbReference type="OrthoDB" id="1700726at2759"/>
<proteinExistence type="predicted"/>
<reference evidence="5 6" key="1">
    <citation type="submission" date="2016-11" db="EMBL/GenBank/DDBJ databases">
        <title>The macronuclear genome of Stentor coeruleus: a giant cell with tiny introns.</title>
        <authorList>
            <person name="Slabodnick M."/>
            <person name="Ruby J.G."/>
            <person name="Reiff S.B."/>
            <person name="Swart E.C."/>
            <person name="Gosai S."/>
            <person name="Prabakaran S."/>
            <person name="Witkowska E."/>
            <person name="Larue G.E."/>
            <person name="Fisher S."/>
            <person name="Freeman R.M."/>
            <person name="Gunawardena J."/>
            <person name="Chu W."/>
            <person name="Stover N.A."/>
            <person name="Gregory B.D."/>
            <person name="Nowacki M."/>
            <person name="Derisi J."/>
            <person name="Roy S.W."/>
            <person name="Marshall W.F."/>
            <person name="Sood P."/>
        </authorList>
    </citation>
    <scope>NUCLEOTIDE SEQUENCE [LARGE SCALE GENOMIC DNA]</scope>
    <source>
        <strain evidence="5">WM001</strain>
    </source>
</reference>
<dbReference type="Pfam" id="PF00501">
    <property type="entry name" value="AMP-binding"/>
    <property type="match status" value="1"/>
</dbReference>
<gene>
    <name evidence="5" type="ORF">SteCoe_29121</name>
</gene>
<evidence type="ECO:0000313" key="5">
    <source>
        <dbReference type="EMBL" id="OMJ72441.1"/>
    </source>
</evidence>
<keyword evidence="1" id="KW-0547">Nucleotide-binding</keyword>
<dbReference type="PANTHER" id="PTHR43272">
    <property type="entry name" value="LONG-CHAIN-FATTY-ACID--COA LIGASE"/>
    <property type="match status" value="1"/>
</dbReference>
<evidence type="ECO:0000256" key="3">
    <source>
        <dbReference type="SAM" id="MobiDB-lite"/>
    </source>
</evidence>
<dbReference type="GO" id="GO:0016020">
    <property type="term" value="C:membrane"/>
    <property type="evidence" value="ECO:0007669"/>
    <property type="project" value="TreeGrafter"/>
</dbReference>
<keyword evidence="6" id="KW-1185">Reference proteome</keyword>
<dbReference type="AlphaFoldDB" id="A0A1R2B6P6"/>
<sequence>MGSGASNEKPKYAIEVKESAIPGSSPIYRNPISRPDLNSEPPSKAKNLYENFLNGYRKFPNRPFLGTRENFDGKFGEYKWKSYSEIHDMAIRIGYALDNLRITEPNEDGNSFAGIFSKNRYEWLVVDFACMSQSITSVPMYDIQQDDTIKLITEQTQMKIMFTSQDLTKKLCSMKKAGKLDQLIYVVQFEEPSESNLNECAEVGLNFFSFQSLLQMCDKGIEHPPRPETLFTICYTSGTTGIAKGAMITHGNMIASIGSAHESDISLSEEDMHISYLPLAHLMDRFVCNYLAGIGGSIGFHCGDILKLKEDLAELKPTVFISVPRLFNKFYDAISQAFNSATGIKGVLIRKAINQKLKAYEESGCLAHAIYDRLIFNKVQAILGGRVRLLVTASAPLSAEIMSFFRIVFSCPFMEAYGQTESCGASFLTHRLEKISGSVGGPTTVTEFKLVDVPEMDYLTSDIDTNGESAPRGEICLRGSAIFIGYYKAPQLTSEAIDHDGWLHTGDIGVLLPGKRALKIIDRKKNIFKLSQGEYVAAEKLENIFSKSPFVLQIFVYGDSLKDYLVAVVVPNEEFVRKKWASDNEYGADADFSIMCRSERLKKDILADLGQFGKRESLFGFEFVKKVHLEPIPWTPSDFLTPTQKLMRYKLKIQYKAEIDALYSNPLNT</sequence>
<evidence type="ECO:0000256" key="1">
    <source>
        <dbReference type="ARBA" id="ARBA00022741"/>
    </source>
</evidence>
<dbReference type="InterPro" id="IPR020845">
    <property type="entry name" value="AMP-binding_CS"/>
</dbReference>
<dbReference type="GO" id="GO:0005524">
    <property type="term" value="F:ATP binding"/>
    <property type="evidence" value="ECO:0007669"/>
    <property type="project" value="UniProtKB-KW"/>
</dbReference>
<evidence type="ECO:0000256" key="2">
    <source>
        <dbReference type="ARBA" id="ARBA00022840"/>
    </source>
</evidence>
<dbReference type="PANTHER" id="PTHR43272:SF33">
    <property type="entry name" value="AMP-BINDING DOMAIN-CONTAINING PROTEIN-RELATED"/>
    <property type="match status" value="1"/>
</dbReference>
<comment type="caution">
    <text evidence="5">The sequence shown here is derived from an EMBL/GenBank/DDBJ whole genome shotgun (WGS) entry which is preliminary data.</text>
</comment>
<protein>
    <recommendedName>
        <fullName evidence="4">AMP-dependent synthetase/ligase domain-containing protein</fullName>
    </recommendedName>
</protein>
<evidence type="ECO:0000259" key="4">
    <source>
        <dbReference type="Pfam" id="PF00501"/>
    </source>
</evidence>
<dbReference type="Proteomes" id="UP000187209">
    <property type="component" value="Unassembled WGS sequence"/>
</dbReference>
<evidence type="ECO:0000313" key="6">
    <source>
        <dbReference type="Proteomes" id="UP000187209"/>
    </source>
</evidence>
<name>A0A1R2B6P6_9CILI</name>
<organism evidence="5 6">
    <name type="scientific">Stentor coeruleus</name>
    <dbReference type="NCBI Taxonomy" id="5963"/>
    <lineage>
        <taxon>Eukaryota</taxon>
        <taxon>Sar</taxon>
        <taxon>Alveolata</taxon>
        <taxon>Ciliophora</taxon>
        <taxon>Postciliodesmatophora</taxon>
        <taxon>Heterotrichea</taxon>
        <taxon>Heterotrichida</taxon>
        <taxon>Stentoridae</taxon>
        <taxon>Stentor</taxon>
    </lineage>
</organism>
<dbReference type="Gene3D" id="3.40.50.12780">
    <property type="entry name" value="N-terminal domain of ligase-like"/>
    <property type="match status" value="1"/>
</dbReference>
<dbReference type="PROSITE" id="PS00455">
    <property type="entry name" value="AMP_BINDING"/>
    <property type="match status" value="1"/>
</dbReference>
<dbReference type="InterPro" id="IPR042099">
    <property type="entry name" value="ANL_N_sf"/>
</dbReference>
<dbReference type="SUPFAM" id="SSF56801">
    <property type="entry name" value="Acetyl-CoA synthetase-like"/>
    <property type="match status" value="1"/>
</dbReference>
<dbReference type="EMBL" id="MPUH01000901">
    <property type="protein sequence ID" value="OMJ72441.1"/>
    <property type="molecule type" value="Genomic_DNA"/>
</dbReference>
<dbReference type="InterPro" id="IPR000873">
    <property type="entry name" value="AMP-dep_synth/lig_dom"/>
</dbReference>
<dbReference type="GO" id="GO:0005783">
    <property type="term" value="C:endoplasmic reticulum"/>
    <property type="evidence" value="ECO:0007669"/>
    <property type="project" value="TreeGrafter"/>
</dbReference>
<accession>A0A1R2B6P6</accession>
<feature type="domain" description="AMP-dependent synthetase/ligase" evidence="4">
    <location>
        <begin position="58"/>
        <end position="487"/>
    </location>
</feature>
<feature type="region of interest" description="Disordered" evidence="3">
    <location>
        <begin position="22"/>
        <end position="42"/>
    </location>
</feature>
<keyword evidence="2" id="KW-0067">ATP-binding</keyword>